<dbReference type="AlphaFoldDB" id="A0AAD9Z2T2"/>
<sequence>MDDPKNDYPEELALSFIATLHKHGLNSENMFCVADEIATEAHRMTQIEQQQINPTYPDPQYSSLTTAPDPSSDAFLRSDQSFCLIRDPTIYAIIPVKEWQETGT</sequence>
<evidence type="ECO:0000313" key="2">
    <source>
        <dbReference type="Proteomes" id="UP001276659"/>
    </source>
</evidence>
<accession>A0AAD9Z2T2</accession>
<keyword evidence="2" id="KW-1185">Reference proteome</keyword>
<evidence type="ECO:0000313" key="1">
    <source>
        <dbReference type="EMBL" id="KAK3170340.1"/>
    </source>
</evidence>
<reference evidence="1" key="1">
    <citation type="submission" date="2022-11" db="EMBL/GenBank/DDBJ databases">
        <title>Chromosomal genome sequence assembly and mating type (MAT) locus characterization of the leprose asexual lichenized fungus Lepraria neglecta (Nyl.) Erichsen.</title>
        <authorList>
            <person name="Allen J.L."/>
            <person name="Pfeffer B."/>
        </authorList>
    </citation>
    <scope>NUCLEOTIDE SEQUENCE</scope>
    <source>
        <strain evidence="1">Allen 5258</strain>
    </source>
</reference>
<proteinExistence type="predicted"/>
<dbReference type="EMBL" id="JASNWA010000009">
    <property type="protein sequence ID" value="KAK3170340.1"/>
    <property type="molecule type" value="Genomic_DNA"/>
</dbReference>
<protein>
    <submittedName>
        <fullName evidence="1">Uncharacterized protein</fullName>
    </submittedName>
</protein>
<organism evidence="1 2">
    <name type="scientific">Lepraria neglecta</name>
    <dbReference type="NCBI Taxonomy" id="209136"/>
    <lineage>
        <taxon>Eukaryota</taxon>
        <taxon>Fungi</taxon>
        <taxon>Dikarya</taxon>
        <taxon>Ascomycota</taxon>
        <taxon>Pezizomycotina</taxon>
        <taxon>Lecanoromycetes</taxon>
        <taxon>OSLEUM clade</taxon>
        <taxon>Lecanoromycetidae</taxon>
        <taxon>Lecanorales</taxon>
        <taxon>Lecanorineae</taxon>
        <taxon>Stereocaulaceae</taxon>
        <taxon>Lepraria</taxon>
    </lineage>
</organism>
<name>A0AAD9Z2T2_9LECA</name>
<dbReference type="Proteomes" id="UP001276659">
    <property type="component" value="Unassembled WGS sequence"/>
</dbReference>
<gene>
    <name evidence="1" type="ORF">OEA41_009727</name>
</gene>
<comment type="caution">
    <text evidence="1">The sequence shown here is derived from an EMBL/GenBank/DDBJ whole genome shotgun (WGS) entry which is preliminary data.</text>
</comment>